<dbReference type="EMBL" id="RBKS01000001">
    <property type="protein sequence ID" value="RKR73285.1"/>
    <property type="molecule type" value="Genomic_DNA"/>
</dbReference>
<reference evidence="3 4" key="1">
    <citation type="submission" date="2018-10" db="EMBL/GenBank/DDBJ databases">
        <title>Sequencing the genomes of 1000 actinobacteria strains.</title>
        <authorList>
            <person name="Klenk H.-P."/>
        </authorList>
    </citation>
    <scope>NUCLEOTIDE SEQUENCE [LARGE SCALE GENOMIC DNA]</scope>
    <source>
        <strain evidence="3 4">DSM 17894</strain>
    </source>
</reference>
<feature type="domain" description="DUF7882" evidence="2">
    <location>
        <begin position="1"/>
        <end position="92"/>
    </location>
</feature>
<organism evidence="3 4">
    <name type="scientific">Frondihabitans australicus</name>
    <dbReference type="NCBI Taxonomy" id="386892"/>
    <lineage>
        <taxon>Bacteria</taxon>
        <taxon>Bacillati</taxon>
        <taxon>Actinomycetota</taxon>
        <taxon>Actinomycetes</taxon>
        <taxon>Micrococcales</taxon>
        <taxon>Microbacteriaceae</taxon>
        <taxon>Frondihabitans</taxon>
    </lineage>
</organism>
<gene>
    <name evidence="3" type="ORF">C8E83_0376</name>
</gene>
<evidence type="ECO:0000313" key="3">
    <source>
        <dbReference type="EMBL" id="RKR73285.1"/>
    </source>
</evidence>
<dbReference type="Proteomes" id="UP000280008">
    <property type="component" value="Unassembled WGS sequence"/>
</dbReference>
<dbReference type="Pfam" id="PF25355">
    <property type="entry name" value="DUF7882"/>
    <property type="match status" value="1"/>
</dbReference>
<proteinExistence type="predicted"/>
<sequence length="110" mass="11907">MGRLVYGGEQIEFDDRTLLHLQLLVASKLQRHECFFLNWRVAAQLGGGRASIWLAAGVPVAFHFDSANPGPVNTRWLSDMTKSPSSDAGPFVVVEPEPAPTDSPTEGTDG</sequence>
<name>A0A495IDS4_9MICO</name>
<evidence type="ECO:0000256" key="1">
    <source>
        <dbReference type="SAM" id="MobiDB-lite"/>
    </source>
</evidence>
<protein>
    <recommendedName>
        <fullName evidence="2">DUF7882 domain-containing protein</fullName>
    </recommendedName>
</protein>
<comment type="caution">
    <text evidence="3">The sequence shown here is derived from an EMBL/GenBank/DDBJ whole genome shotgun (WGS) entry which is preliminary data.</text>
</comment>
<dbReference type="RefSeq" id="WP_147430049.1">
    <property type="nucleotide sequence ID" value="NZ_RBKS01000001.1"/>
</dbReference>
<dbReference type="OrthoDB" id="5123855at2"/>
<evidence type="ECO:0000313" key="4">
    <source>
        <dbReference type="Proteomes" id="UP000280008"/>
    </source>
</evidence>
<dbReference type="InterPro" id="IPR057204">
    <property type="entry name" value="DUF7882"/>
</dbReference>
<accession>A0A495IDS4</accession>
<evidence type="ECO:0000259" key="2">
    <source>
        <dbReference type="Pfam" id="PF25355"/>
    </source>
</evidence>
<dbReference type="AlphaFoldDB" id="A0A495IDS4"/>
<keyword evidence="4" id="KW-1185">Reference proteome</keyword>
<feature type="region of interest" description="Disordered" evidence="1">
    <location>
        <begin position="75"/>
        <end position="110"/>
    </location>
</feature>